<dbReference type="EMBL" id="RCSW01000020">
    <property type="protein sequence ID" value="KAF7932026.1"/>
    <property type="molecule type" value="Genomic_DNA"/>
</dbReference>
<keyword evidence="2" id="KW-1185">Reference proteome</keyword>
<proteinExistence type="predicted"/>
<organism evidence="1 2">
    <name type="scientific">Botrytis byssoidea</name>
    <dbReference type="NCBI Taxonomy" id="139641"/>
    <lineage>
        <taxon>Eukaryota</taxon>
        <taxon>Fungi</taxon>
        <taxon>Dikarya</taxon>
        <taxon>Ascomycota</taxon>
        <taxon>Pezizomycotina</taxon>
        <taxon>Leotiomycetes</taxon>
        <taxon>Helotiales</taxon>
        <taxon>Sclerotiniaceae</taxon>
        <taxon>Botrytis</taxon>
    </lineage>
</organism>
<dbReference type="AlphaFoldDB" id="A0A9P5I965"/>
<accession>A0A9P5I965</accession>
<reference evidence="1 2" key="1">
    <citation type="journal article" date="2020" name="Genome Biol. Evol.">
        <title>Comparative genomics of Sclerotiniaceae.</title>
        <authorList>
            <person name="Valero Jimenez C.A."/>
            <person name="Steentjes M."/>
            <person name="Scholten O.E."/>
            <person name="Van Kan J.A.L."/>
        </authorList>
    </citation>
    <scope>NUCLEOTIDE SEQUENCE [LARGE SCALE GENOMIC DNA]</scope>
    <source>
        <strain evidence="1 2">MUCL 94</strain>
    </source>
</reference>
<evidence type="ECO:0000313" key="1">
    <source>
        <dbReference type="EMBL" id="KAF7932026.1"/>
    </source>
</evidence>
<dbReference type="GeneID" id="62152635"/>
<name>A0A9P5I965_9HELO</name>
<dbReference type="RefSeq" id="XP_038729575.1">
    <property type="nucleotide sequence ID" value="XM_038879562.1"/>
</dbReference>
<sequence length="278" mass="31553">MFTLKAFENWVVGRKDYKGDIITEQRVNAAHRKLIELHPKENSMITRKMMMGFFNLMPLEFEKKYFPVIYAASMLIESLENDPKYIIKKVRNTTHLDTELCEYKQICLHKNIDDLALALFKRNRLSAETYAKFCLEFFDTSVDKSAAPVKQVTAPKQNPQVILSTPTSPPPAYAHELHVTPTIVPVAAIPAAEPSFIAELEAAPVKAKPVFLPPPTKSTTSIEASGGDTRFDAELLEYKQVSLKTRGDLAYALYLHGRFSEEEYTIFCAEYREGDIPR</sequence>
<evidence type="ECO:0000313" key="2">
    <source>
        <dbReference type="Proteomes" id="UP000710849"/>
    </source>
</evidence>
<comment type="caution">
    <text evidence="1">The sequence shown here is derived from an EMBL/GenBank/DDBJ whole genome shotgun (WGS) entry which is preliminary data.</text>
</comment>
<protein>
    <submittedName>
        <fullName evidence="1">Uncharacterized protein</fullName>
    </submittedName>
</protein>
<gene>
    <name evidence="1" type="ORF">EAE97_009047</name>
</gene>
<dbReference type="Proteomes" id="UP000710849">
    <property type="component" value="Unassembled WGS sequence"/>
</dbReference>